<dbReference type="EC" id="3.5.2.5" evidence="7"/>
<comment type="subunit">
    <text evidence="2">Homotetramer.</text>
</comment>
<keyword evidence="4 7" id="KW-0378">Hydrolase</keyword>
<evidence type="ECO:0000256" key="4">
    <source>
        <dbReference type="ARBA" id="ARBA00022801"/>
    </source>
</evidence>
<proteinExistence type="predicted"/>
<accession>A0ABU3P0P8</accession>
<dbReference type="NCBIfam" id="TIGR03178">
    <property type="entry name" value="allantoinase"/>
    <property type="match status" value="1"/>
</dbReference>
<dbReference type="GO" id="GO:0004038">
    <property type="term" value="F:allantoinase activity"/>
    <property type="evidence" value="ECO:0007669"/>
    <property type="project" value="UniProtKB-EC"/>
</dbReference>
<name>A0ABU3P0P8_9FIRM</name>
<dbReference type="InterPro" id="IPR017593">
    <property type="entry name" value="Allantoinase"/>
</dbReference>
<organism evidence="7 8">
    <name type="scientific">Anaeroselena agilis</name>
    <dbReference type="NCBI Taxonomy" id="3063788"/>
    <lineage>
        <taxon>Bacteria</taxon>
        <taxon>Bacillati</taxon>
        <taxon>Bacillota</taxon>
        <taxon>Negativicutes</taxon>
        <taxon>Acetonemataceae</taxon>
        <taxon>Anaeroselena</taxon>
    </lineage>
</organism>
<evidence type="ECO:0000313" key="7">
    <source>
        <dbReference type="EMBL" id="MDT8902618.1"/>
    </source>
</evidence>
<dbReference type="InterPro" id="IPR006680">
    <property type="entry name" value="Amidohydro-rel"/>
</dbReference>
<dbReference type="PANTHER" id="PTHR43668:SF4">
    <property type="entry name" value="ALLANTOINASE"/>
    <property type="match status" value="1"/>
</dbReference>
<feature type="domain" description="Amidohydrolase-related" evidence="6">
    <location>
        <begin position="49"/>
        <end position="100"/>
    </location>
</feature>
<dbReference type="SUPFAM" id="SSF51338">
    <property type="entry name" value="Composite domain of metallo-dependent hydrolases"/>
    <property type="match status" value="1"/>
</dbReference>
<dbReference type="InterPro" id="IPR032466">
    <property type="entry name" value="Metal_Hydrolase"/>
</dbReference>
<protein>
    <submittedName>
        <fullName evidence="7">Allantoinase AllB</fullName>
        <ecNumber evidence="7">3.5.2.5</ecNumber>
    </submittedName>
</protein>
<dbReference type="InterPro" id="IPR011059">
    <property type="entry name" value="Metal-dep_hydrolase_composite"/>
</dbReference>
<sequence>MYDLGIVNGLLVSGQGTKAANLYIRDGKVAEVTADIRPAAEVRDAAGLYVLPGCVDVHCHFRDPGHADKEDFAHGTRAAAVGGVTTVFDMPNSNPPVMDADSFAAKADYFSSKAYVDYALWGLTMGVYNREKLAGMVAAGTIAFKFLWGYALNSKTYELVYNYDDDAPDIIPPLDNGRVYDVFDDVARTGAVMSVHCEDPALVRALTRRVLESGRRDYAALLAARANVAEEVAIKIAISYSRATGARLHIAHMSTAEGVELVAEAQAQGLPVTAETCTHYLFLEDKDFDRVGPVMKVYPPVRGERDRLALWAGLRAGTIALVCSDHAPHMVAQKQGDLFSIPAGMCDVETMLPLMLGEVSRGAITLPFVVEKMAENPARLFNLFPRKGSLAPGADADFVLVDMNMEQEIRNERLHSKQPLTAYHGMKIKGWPVATYLRGRKIAKDGVVQGGPGGWLVKPVTR</sequence>
<dbReference type="Gene3D" id="2.30.40.10">
    <property type="entry name" value="Urease, subunit C, domain 1"/>
    <property type="match status" value="1"/>
</dbReference>
<evidence type="ECO:0000313" key="8">
    <source>
        <dbReference type="Proteomes" id="UP001254848"/>
    </source>
</evidence>
<evidence type="ECO:0000256" key="1">
    <source>
        <dbReference type="ARBA" id="ARBA00001947"/>
    </source>
</evidence>
<dbReference type="Gene3D" id="3.20.20.140">
    <property type="entry name" value="Metal-dependent hydrolases"/>
    <property type="match status" value="1"/>
</dbReference>
<evidence type="ECO:0000256" key="5">
    <source>
        <dbReference type="ARBA" id="ARBA00022833"/>
    </source>
</evidence>
<feature type="domain" description="Amidohydrolase-related" evidence="6">
    <location>
        <begin position="249"/>
        <end position="440"/>
    </location>
</feature>
<dbReference type="RefSeq" id="WP_413781096.1">
    <property type="nucleotide sequence ID" value="NZ_JAUOZS010000001.1"/>
</dbReference>
<keyword evidence="8" id="KW-1185">Reference proteome</keyword>
<comment type="cofactor">
    <cofactor evidence="1">
        <name>Zn(2+)</name>
        <dbReference type="ChEBI" id="CHEBI:29105"/>
    </cofactor>
</comment>
<evidence type="ECO:0000256" key="3">
    <source>
        <dbReference type="ARBA" id="ARBA00022723"/>
    </source>
</evidence>
<dbReference type="NCBIfam" id="TIGR00857">
    <property type="entry name" value="pyrC_multi"/>
    <property type="match status" value="1"/>
</dbReference>
<reference evidence="7 8" key="1">
    <citation type="submission" date="2023-07" db="EMBL/GenBank/DDBJ databases">
        <title>The novel representative of Negativicutes class, Anaeroselena agilis gen. nov. sp. nov.</title>
        <authorList>
            <person name="Prokofeva M.I."/>
            <person name="Elcheninov A.G."/>
            <person name="Klyukina A."/>
            <person name="Kublanov I.V."/>
            <person name="Frolov E.N."/>
            <person name="Podosokorskaya O.A."/>
        </authorList>
    </citation>
    <scope>NUCLEOTIDE SEQUENCE [LARGE SCALE GENOMIC DNA]</scope>
    <source>
        <strain evidence="7 8">4137-cl</strain>
    </source>
</reference>
<dbReference type="Pfam" id="PF01979">
    <property type="entry name" value="Amidohydro_1"/>
    <property type="match status" value="2"/>
</dbReference>
<evidence type="ECO:0000256" key="2">
    <source>
        <dbReference type="ARBA" id="ARBA00011881"/>
    </source>
</evidence>
<dbReference type="EMBL" id="JAUOZS010000001">
    <property type="protein sequence ID" value="MDT8902618.1"/>
    <property type="molecule type" value="Genomic_DNA"/>
</dbReference>
<dbReference type="PANTHER" id="PTHR43668">
    <property type="entry name" value="ALLANTOINASE"/>
    <property type="match status" value="1"/>
</dbReference>
<dbReference type="InterPro" id="IPR050138">
    <property type="entry name" value="DHOase/Allantoinase_Hydrolase"/>
</dbReference>
<dbReference type="Proteomes" id="UP001254848">
    <property type="component" value="Unassembled WGS sequence"/>
</dbReference>
<keyword evidence="5" id="KW-0862">Zinc</keyword>
<comment type="caution">
    <text evidence="7">The sequence shown here is derived from an EMBL/GenBank/DDBJ whole genome shotgun (WGS) entry which is preliminary data.</text>
</comment>
<keyword evidence="3" id="KW-0479">Metal-binding</keyword>
<evidence type="ECO:0000259" key="6">
    <source>
        <dbReference type="Pfam" id="PF01979"/>
    </source>
</evidence>
<gene>
    <name evidence="7" type="primary">allB</name>
    <name evidence="7" type="ORF">Q4T40_15320</name>
</gene>
<dbReference type="SUPFAM" id="SSF51556">
    <property type="entry name" value="Metallo-dependent hydrolases"/>
    <property type="match status" value="1"/>
</dbReference>